<keyword evidence="1" id="KW-1133">Transmembrane helix</keyword>
<feature type="transmembrane region" description="Helical" evidence="1">
    <location>
        <begin position="57"/>
        <end position="81"/>
    </location>
</feature>
<feature type="non-terminal residue" evidence="2">
    <location>
        <position position="236"/>
    </location>
</feature>
<organism evidence="2">
    <name type="scientific">mine drainage metagenome</name>
    <dbReference type="NCBI Taxonomy" id="410659"/>
    <lineage>
        <taxon>unclassified sequences</taxon>
        <taxon>metagenomes</taxon>
        <taxon>ecological metagenomes</taxon>
    </lineage>
</organism>
<evidence type="ECO:0000313" key="2">
    <source>
        <dbReference type="EMBL" id="EQD64686.1"/>
    </source>
</evidence>
<reference evidence="2" key="1">
    <citation type="submission" date="2013-08" db="EMBL/GenBank/DDBJ databases">
        <authorList>
            <person name="Mendez C."/>
            <person name="Richter M."/>
            <person name="Ferrer M."/>
            <person name="Sanchez J."/>
        </authorList>
    </citation>
    <scope>NUCLEOTIDE SEQUENCE</scope>
</reference>
<dbReference type="AlphaFoldDB" id="T1AVN5"/>
<gene>
    <name evidence="2" type="ORF">B2A_01881</name>
</gene>
<dbReference type="EMBL" id="AUZZ01001328">
    <property type="protein sequence ID" value="EQD64686.1"/>
    <property type="molecule type" value="Genomic_DNA"/>
</dbReference>
<keyword evidence="1" id="KW-0812">Transmembrane</keyword>
<sequence length="236" mass="26053">MVFIAGALAVIISVYYMQQLSLSIGVGSGAYIIATGHNVTLPASIQSVVNSIPTFKIALYLTYMMFVVALICFAMGLLQLFGNMQSRLAMYTVAVSSILFIVLFSILDMNFDFSQSATLYALSYISGLVMLAASAYYIIEYRHRQVKGVRRQISLNPSTPYTNLLVLSRELFSNLTGNVKIVDMHFDSAGMENLAMLVSGSKSDYSSIYVLANGERIGSDFKRRYSNLVTELENRG</sequence>
<keyword evidence="1" id="KW-0472">Membrane</keyword>
<feature type="transmembrane region" description="Helical" evidence="1">
    <location>
        <begin position="88"/>
        <end position="107"/>
    </location>
</feature>
<reference evidence="2" key="2">
    <citation type="journal article" date="2014" name="ISME J.">
        <title>Microbial stratification in low pH oxic and suboxic macroscopic growths along an acid mine drainage.</title>
        <authorList>
            <person name="Mendez-Garcia C."/>
            <person name="Mesa V."/>
            <person name="Sprenger R.R."/>
            <person name="Richter M."/>
            <person name="Diez M.S."/>
            <person name="Solano J."/>
            <person name="Bargiela R."/>
            <person name="Golyshina O.V."/>
            <person name="Manteca A."/>
            <person name="Ramos J.L."/>
            <person name="Gallego J.R."/>
            <person name="Llorente I."/>
            <person name="Martins Dos Santos V.A."/>
            <person name="Jensen O.N."/>
            <person name="Pelaez A.I."/>
            <person name="Sanchez J."/>
            <person name="Ferrer M."/>
        </authorList>
    </citation>
    <scope>NUCLEOTIDE SEQUENCE</scope>
</reference>
<comment type="caution">
    <text evidence="2">The sequence shown here is derived from an EMBL/GenBank/DDBJ whole genome shotgun (WGS) entry which is preliminary data.</text>
</comment>
<evidence type="ECO:0000256" key="1">
    <source>
        <dbReference type="SAM" id="Phobius"/>
    </source>
</evidence>
<protein>
    <submittedName>
        <fullName evidence="2">Uncharacterized protein</fullName>
    </submittedName>
</protein>
<name>T1AVN5_9ZZZZ</name>
<proteinExistence type="predicted"/>
<feature type="transmembrane region" description="Helical" evidence="1">
    <location>
        <begin position="119"/>
        <end position="139"/>
    </location>
</feature>
<accession>T1AVN5</accession>